<evidence type="ECO:0000313" key="2">
    <source>
        <dbReference type="Proteomes" id="UP000838756"/>
    </source>
</evidence>
<dbReference type="EMBL" id="CAKXAJ010026465">
    <property type="protein sequence ID" value="CAH2268755.1"/>
    <property type="molecule type" value="Genomic_DNA"/>
</dbReference>
<protein>
    <submittedName>
        <fullName evidence="1">Jg23778 protein</fullName>
    </submittedName>
</protein>
<reference evidence="1" key="1">
    <citation type="submission" date="2022-03" db="EMBL/GenBank/DDBJ databases">
        <authorList>
            <person name="Lindestad O."/>
        </authorList>
    </citation>
    <scope>NUCLEOTIDE SEQUENCE</scope>
</reference>
<accession>A0A8S4SP98</accession>
<name>A0A8S4SP98_9NEOP</name>
<keyword evidence="2" id="KW-1185">Reference proteome</keyword>
<dbReference type="AlphaFoldDB" id="A0A8S4SP98"/>
<proteinExistence type="predicted"/>
<evidence type="ECO:0000313" key="1">
    <source>
        <dbReference type="EMBL" id="CAH2268755.1"/>
    </source>
</evidence>
<gene>
    <name evidence="1" type="primary">jg23778</name>
    <name evidence="1" type="ORF">PAEG_LOCUS27080</name>
</gene>
<comment type="caution">
    <text evidence="1">The sequence shown here is derived from an EMBL/GenBank/DDBJ whole genome shotgun (WGS) entry which is preliminary data.</text>
</comment>
<organism evidence="1 2">
    <name type="scientific">Pararge aegeria aegeria</name>
    <dbReference type="NCBI Taxonomy" id="348720"/>
    <lineage>
        <taxon>Eukaryota</taxon>
        <taxon>Metazoa</taxon>
        <taxon>Ecdysozoa</taxon>
        <taxon>Arthropoda</taxon>
        <taxon>Hexapoda</taxon>
        <taxon>Insecta</taxon>
        <taxon>Pterygota</taxon>
        <taxon>Neoptera</taxon>
        <taxon>Endopterygota</taxon>
        <taxon>Lepidoptera</taxon>
        <taxon>Glossata</taxon>
        <taxon>Ditrysia</taxon>
        <taxon>Papilionoidea</taxon>
        <taxon>Nymphalidae</taxon>
        <taxon>Satyrinae</taxon>
        <taxon>Satyrini</taxon>
        <taxon>Parargina</taxon>
        <taxon>Pararge</taxon>
    </lineage>
</organism>
<sequence length="118" mass="13135">MPPAVPRRASPSEGRLSWEISSRFRFFVPMQLEAFMLLPSGPPQIDGHSTLQDVSLTRPAKWHPVATGVKYVNTSAKTPYEAEQCCLASAMLSGRIKHDGSTSPEEPCHLKFYYQQNG</sequence>
<dbReference type="Proteomes" id="UP000838756">
    <property type="component" value="Unassembled WGS sequence"/>
</dbReference>